<evidence type="ECO:0000256" key="2">
    <source>
        <dbReference type="ARBA" id="ARBA00009939"/>
    </source>
</evidence>
<dbReference type="STRING" id="7244.B4M308"/>
<dbReference type="EMBL" id="CH940651">
    <property type="protein sequence ID" value="EDW65183.2"/>
    <property type="molecule type" value="Genomic_DNA"/>
</dbReference>
<dbReference type="GO" id="GO:0006898">
    <property type="term" value="P:receptor-mediated endocytosis"/>
    <property type="evidence" value="ECO:0007669"/>
    <property type="project" value="TreeGrafter"/>
</dbReference>
<dbReference type="PROSITE" id="PS01187">
    <property type="entry name" value="EGF_CA"/>
    <property type="match status" value="2"/>
</dbReference>
<dbReference type="Gene3D" id="4.10.400.10">
    <property type="entry name" value="Low-density Lipoprotein Receptor"/>
    <property type="match status" value="13"/>
</dbReference>
<keyword evidence="5 17" id="KW-0812">Transmembrane</keyword>
<feature type="repeat" description="LDL-receptor class B" evidence="15">
    <location>
        <begin position="425"/>
        <end position="469"/>
    </location>
</feature>
<feature type="disulfide bond" evidence="14">
    <location>
        <begin position="1158"/>
        <end position="1176"/>
    </location>
</feature>
<keyword evidence="7" id="KW-0677">Repeat</keyword>
<dbReference type="InParanoid" id="B4M308"/>
<dbReference type="FunCoup" id="B4M308">
    <property type="interactions" value="2"/>
</dbReference>
<dbReference type="PROSITE" id="PS01186">
    <property type="entry name" value="EGF_2"/>
    <property type="match status" value="1"/>
</dbReference>
<dbReference type="InterPro" id="IPR026823">
    <property type="entry name" value="cEGF"/>
</dbReference>
<dbReference type="KEGG" id="dvi:6632194"/>
<dbReference type="PROSITE" id="PS50068">
    <property type="entry name" value="LDLRA_2"/>
    <property type="match status" value="13"/>
</dbReference>
<dbReference type="OrthoDB" id="8831087at2759"/>
<feature type="domain" description="EGF-like" evidence="18">
    <location>
        <begin position="288"/>
        <end position="329"/>
    </location>
</feature>
<feature type="disulfide bond" evidence="14">
    <location>
        <begin position="1087"/>
        <end position="1102"/>
    </location>
</feature>
<dbReference type="InterPro" id="IPR023415">
    <property type="entry name" value="LDLR_class-A_CS"/>
</dbReference>
<organism evidence="19 20">
    <name type="scientific">Drosophila virilis</name>
    <name type="common">Fruit fly</name>
    <dbReference type="NCBI Taxonomy" id="7244"/>
    <lineage>
        <taxon>Eukaryota</taxon>
        <taxon>Metazoa</taxon>
        <taxon>Ecdysozoa</taxon>
        <taxon>Arthropoda</taxon>
        <taxon>Hexapoda</taxon>
        <taxon>Insecta</taxon>
        <taxon>Pterygota</taxon>
        <taxon>Neoptera</taxon>
        <taxon>Endopterygota</taxon>
        <taxon>Diptera</taxon>
        <taxon>Brachycera</taxon>
        <taxon>Muscomorpha</taxon>
        <taxon>Ephydroidea</taxon>
        <taxon>Drosophilidae</taxon>
        <taxon>Drosophila</taxon>
    </lineage>
</organism>
<dbReference type="InterPro" id="IPR000742">
    <property type="entry name" value="EGF"/>
</dbReference>
<keyword evidence="10 14" id="KW-1015">Disulfide bond</keyword>
<feature type="disulfide bond" evidence="14">
    <location>
        <begin position="1118"/>
        <end position="1136"/>
    </location>
</feature>
<dbReference type="Gene3D" id="2.10.25.10">
    <property type="entry name" value="Laminin"/>
    <property type="match status" value="4"/>
</dbReference>
<keyword evidence="20" id="KW-1185">Reference proteome</keyword>
<feature type="repeat" description="LDL-receptor class B" evidence="15">
    <location>
        <begin position="513"/>
        <end position="556"/>
    </location>
</feature>
<feature type="disulfide bond" evidence="14">
    <location>
        <begin position="140"/>
        <end position="155"/>
    </location>
</feature>
<dbReference type="FunFam" id="2.120.10.30:FF:000241">
    <property type="entry name" value="Low-density lipoprotein receptor-related protein 6"/>
    <property type="match status" value="1"/>
</dbReference>
<dbReference type="SMART" id="SM00179">
    <property type="entry name" value="EGF_CA"/>
    <property type="match status" value="4"/>
</dbReference>
<evidence type="ECO:0000256" key="8">
    <source>
        <dbReference type="ARBA" id="ARBA00022989"/>
    </source>
</evidence>
<dbReference type="GO" id="GO:0042562">
    <property type="term" value="F:hormone binding"/>
    <property type="evidence" value="ECO:0007669"/>
    <property type="project" value="TreeGrafter"/>
</dbReference>
<keyword evidence="3 13" id="KW-0245">EGF-like domain</keyword>
<feature type="disulfide bond" evidence="14">
    <location>
        <begin position="1042"/>
        <end position="1057"/>
    </location>
</feature>
<comment type="subcellular location">
    <subcellularLocation>
        <location evidence="1">Membrane</location>
        <topology evidence="1">Single-pass type I membrane protein</topology>
    </subcellularLocation>
</comment>
<feature type="domain" description="EGF-like" evidence="18">
    <location>
        <begin position="330"/>
        <end position="366"/>
    </location>
</feature>
<keyword evidence="4" id="KW-0254">Endocytosis</keyword>
<dbReference type="SMART" id="SM00192">
    <property type="entry name" value="LDLa"/>
    <property type="match status" value="13"/>
</dbReference>
<evidence type="ECO:0000256" key="7">
    <source>
        <dbReference type="ARBA" id="ARBA00022737"/>
    </source>
</evidence>
<feature type="disulfide bond" evidence="14">
    <location>
        <begin position="1266"/>
        <end position="1281"/>
    </location>
</feature>
<feature type="disulfide bond" evidence="14">
    <location>
        <begin position="1198"/>
        <end position="1216"/>
    </location>
</feature>
<dbReference type="CDD" id="cd00054">
    <property type="entry name" value="EGF_CA"/>
    <property type="match status" value="1"/>
</dbReference>
<dbReference type="InterPro" id="IPR011042">
    <property type="entry name" value="6-blade_b-propeller_TolB-like"/>
</dbReference>
<keyword evidence="12" id="KW-0325">Glycoprotein</keyword>
<feature type="disulfide bond" evidence="14">
    <location>
        <begin position="1344"/>
        <end position="1356"/>
    </location>
</feature>
<dbReference type="FunFam" id="2.10.25.10:FF:000037">
    <property type="entry name" value="Signal peptide, CUB domain and EGF-like domain-containing 2"/>
    <property type="match status" value="1"/>
</dbReference>
<feature type="disulfide bond" evidence="14">
    <location>
        <begin position="98"/>
        <end position="113"/>
    </location>
</feature>
<dbReference type="InterPro" id="IPR000152">
    <property type="entry name" value="EGF-type_Asp/Asn_hydroxyl_site"/>
</dbReference>
<dbReference type="Pfam" id="PF07645">
    <property type="entry name" value="EGF_CA"/>
    <property type="match status" value="1"/>
</dbReference>
<feature type="disulfide bond" evidence="14">
    <location>
        <begin position="1130"/>
        <end position="1145"/>
    </location>
</feature>
<dbReference type="eggNOG" id="KOG1215">
    <property type="taxonomic scope" value="Eukaryota"/>
</dbReference>
<feature type="disulfide bond" evidence="14">
    <location>
        <begin position="1210"/>
        <end position="1225"/>
    </location>
</feature>
<dbReference type="PRINTS" id="PR00261">
    <property type="entry name" value="LDLRECEPTOR"/>
</dbReference>
<feature type="disulfide bond" evidence="14">
    <location>
        <begin position="79"/>
        <end position="91"/>
    </location>
</feature>
<dbReference type="Pfam" id="PF12662">
    <property type="entry name" value="cEGF"/>
    <property type="match status" value="1"/>
</dbReference>
<feature type="disulfide bond" evidence="14">
    <location>
        <begin position="168"/>
        <end position="180"/>
    </location>
</feature>
<dbReference type="GO" id="GO:0016324">
    <property type="term" value="C:apical plasma membrane"/>
    <property type="evidence" value="ECO:0007669"/>
    <property type="project" value="TreeGrafter"/>
</dbReference>
<dbReference type="Pfam" id="PF00057">
    <property type="entry name" value="Ldl_recept_a"/>
    <property type="match status" value="10"/>
</dbReference>
<evidence type="ECO:0000256" key="17">
    <source>
        <dbReference type="SAM" id="Phobius"/>
    </source>
</evidence>
<keyword evidence="6" id="KW-0732">Signal</keyword>
<feature type="disulfide bond" evidence="14">
    <location>
        <begin position="1351"/>
        <end position="1369"/>
    </location>
</feature>
<feature type="disulfide bond" evidence="14">
    <location>
        <begin position="86"/>
        <end position="104"/>
    </location>
</feature>
<comment type="caution">
    <text evidence="13">Lacks conserved residue(s) required for the propagation of feature annotation.</text>
</comment>
<accession>B4M308</accession>
<dbReference type="PROSITE" id="PS00010">
    <property type="entry name" value="ASX_HYDROXYL"/>
    <property type="match status" value="2"/>
</dbReference>
<feature type="repeat" description="LDL-receptor class B" evidence="15">
    <location>
        <begin position="557"/>
        <end position="599"/>
    </location>
</feature>
<dbReference type="GO" id="GO:0043235">
    <property type="term" value="C:receptor complex"/>
    <property type="evidence" value="ECO:0007669"/>
    <property type="project" value="TreeGrafter"/>
</dbReference>
<reference evidence="19 20" key="1">
    <citation type="journal article" date="2007" name="Nature">
        <title>Evolution of genes and genomes on the Drosophila phylogeny.</title>
        <authorList>
            <consortium name="Drosophila 12 Genomes Consortium"/>
            <person name="Clark A.G."/>
            <person name="Eisen M.B."/>
            <person name="Smith D.R."/>
            <person name="Bergman C.M."/>
            <person name="Oliver B."/>
            <person name="Markow T.A."/>
            <person name="Kaufman T.C."/>
            <person name="Kellis M."/>
            <person name="Gelbart W."/>
            <person name="Iyer V.N."/>
            <person name="Pollard D.A."/>
            <person name="Sackton T.B."/>
            <person name="Larracuente A.M."/>
            <person name="Singh N.D."/>
            <person name="Abad J.P."/>
            <person name="Abt D.N."/>
            <person name="Adryan B."/>
            <person name="Aguade M."/>
            <person name="Akashi H."/>
            <person name="Anderson W.W."/>
            <person name="Aquadro C.F."/>
            <person name="Ardell D.H."/>
            <person name="Arguello R."/>
            <person name="Artieri C.G."/>
            <person name="Barbash D.A."/>
            <person name="Barker D."/>
            <person name="Barsanti P."/>
            <person name="Batterham P."/>
            <person name="Batzoglou S."/>
            <person name="Begun D."/>
            <person name="Bhutkar A."/>
            <person name="Blanco E."/>
            <person name="Bosak S.A."/>
            <person name="Bradley R.K."/>
            <person name="Brand A.D."/>
            <person name="Brent M.R."/>
            <person name="Brooks A.N."/>
            <person name="Brown R.H."/>
            <person name="Butlin R.K."/>
            <person name="Caggese C."/>
            <person name="Calvi B.R."/>
            <person name="Bernardo de Carvalho A."/>
            <person name="Caspi A."/>
            <person name="Castrezana S."/>
            <person name="Celniker S.E."/>
            <person name="Chang J.L."/>
            <person name="Chapple C."/>
            <person name="Chatterji S."/>
            <person name="Chinwalla A."/>
            <person name="Civetta A."/>
            <person name="Clifton S.W."/>
            <person name="Comeron J.M."/>
            <person name="Costello J.C."/>
            <person name="Coyne J.A."/>
            <person name="Daub J."/>
            <person name="David R.G."/>
            <person name="Delcher A.L."/>
            <person name="Delehaunty K."/>
            <person name="Do C.B."/>
            <person name="Ebling H."/>
            <person name="Edwards K."/>
            <person name="Eickbush T."/>
            <person name="Evans J.D."/>
            <person name="Filipski A."/>
            <person name="Findeiss S."/>
            <person name="Freyhult E."/>
            <person name="Fulton L."/>
            <person name="Fulton R."/>
            <person name="Garcia A.C."/>
            <person name="Gardiner A."/>
            <person name="Garfield D.A."/>
            <person name="Garvin B.E."/>
            <person name="Gibson G."/>
            <person name="Gilbert D."/>
            <person name="Gnerre S."/>
            <person name="Godfrey J."/>
            <person name="Good R."/>
            <person name="Gotea V."/>
            <person name="Gravely B."/>
            <person name="Greenberg A.J."/>
            <person name="Griffiths-Jones S."/>
            <person name="Gross S."/>
            <person name="Guigo R."/>
            <person name="Gustafson E.A."/>
            <person name="Haerty W."/>
            <person name="Hahn M.W."/>
            <person name="Halligan D.L."/>
            <person name="Halpern A.L."/>
            <person name="Halter G.M."/>
            <person name="Han M.V."/>
            <person name="Heger A."/>
            <person name="Hillier L."/>
            <person name="Hinrichs A.S."/>
            <person name="Holmes I."/>
            <person name="Hoskins R.A."/>
            <person name="Hubisz M.J."/>
            <person name="Hultmark D."/>
            <person name="Huntley M.A."/>
            <person name="Jaffe D.B."/>
            <person name="Jagadeeshan S."/>
            <person name="Jeck W.R."/>
            <person name="Johnson J."/>
            <person name="Jones C.D."/>
            <person name="Jordan W.C."/>
            <person name="Karpen G.H."/>
            <person name="Kataoka E."/>
            <person name="Keightley P.D."/>
            <person name="Kheradpour P."/>
            <person name="Kirkness E.F."/>
            <person name="Koerich L.B."/>
            <person name="Kristiansen K."/>
            <person name="Kudrna D."/>
            <person name="Kulathinal R.J."/>
            <person name="Kumar S."/>
            <person name="Kwok R."/>
            <person name="Lander E."/>
            <person name="Langley C.H."/>
            <person name="Lapoint R."/>
            <person name="Lazzaro B.P."/>
            <person name="Lee S.J."/>
            <person name="Levesque L."/>
            <person name="Li R."/>
            <person name="Lin C.F."/>
            <person name="Lin M.F."/>
            <person name="Lindblad-Toh K."/>
            <person name="Llopart A."/>
            <person name="Long M."/>
            <person name="Low L."/>
            <person name="Lozovsky E."/>
            <person name="Lu J."/>
            <person name="Luo M."/>
            <person name="Machado C.A."/>
            <person name="Makalowski W."/>
            <person name="Marzo M."/>
            <person name="Matsuda M."/>
            <person name="Matzkin L."/>
            <person name="McAllister B."/>
            <person name="McBride C.S."/>
            <person name="McKernan B."/>
            <person name="McKernan K."/>
            <person name="Mendez-Lago M."/>
            <person name="Minx P."/>
            <person name="Mollenhauer M.U."/>
            <person name="Montooth K."/>
            <person name="Mount S.M."/>
            <person name="Mu X."/>
            <person name="Myers E."/>
            <person name="Negre B."/>
            <person name="Newfeld S."/>
            <person name="Nielsen R."/>
            <person name="Noor M.A."/>
            <person name="O'Grady P."/>
            <person name="Pachter L."/>
            <person name="Papaceit M."/>
            <person name="Parisi M.J."/>
            <person name="Parisi M."/>
            <person name="Parts L."/>
            <person name="Pedersen J.S."/>
            <person name="Pesole G."/>
            <person name="Phillippy A.M."/>
            <person name="Ponting C.P."/>
            <person name="Pop M."/>
            <person name="Porcelli D."/>
            <person name="Powell J.R."/>
            <person name="Prohaska S."/>
            <person name="Pruitt K."/>
            <person name="Puig M."/>
            <person name="Quesneville H."/>
            <person name="Ram K.R."/>
            <person name="Rand D."/>
            <person name="Rasmussen M.D."/>
            <person name="Reed L.K."/>
            <person name="Reenan R."/>
            <person name="Reily A."/>
            <person name="Remington K.A."/>
            <person name="Rieger T.T."/>
            <person name="Ritchie M.G."/>
            <person name="Robin C."/>
            <person name="Rogers Y.H."/>
            <person name="Rohde C."/>
            <person name="Rozas J."/>
            <person name="Rubenfield M.J."/>
            <person name="Ruiz A."/>
            <person name="Russo S."/>
            <person name="Salzberg S.L."/>
            <person name="Sanchez-Gracia A."/>
            <person name="Saranga D.J."/>
            <person name="Sato H."/>
            <person name="Schaeffer S.W."/>
            <person name="Schatz M.C."/>
            <person name="Schlenke T."/>
            <person name="Schwartz R."/>
            <person name="Segarra C."/>
            <person name="Singh R.S."/>
            <person name="Sirot L."/>
            <person name="Sirota M."/>
            <person name="Sisneros N.B."/>
            <person name="Smith C.D."/>
            <person name="Smith T.F."/>
            <person name="Spieth J."/>
            <person name="Stage D.E."/>
            <person name="Stark A."/>
            <person name="Stephan W."/>
            <person name="Strausberg R.L."/>
            <person name="Strempel S."/>
            <person name="Sturgill D."/>
            <person name="Sutton G."/>
            <person name="Sutton G.G."/>
            <person name="Tao W."/>
            <person name="Teichmann S."/>
            <person name="Tobari Y.N."/>
            <person name="Tomimura Y."/>
            <person name="Tsolas J.M."/>
            <person name="Valente V.L."/>
            <person name="Venter E."/>
            <person name="Venter J.C."/>
            <person name="Vicario S."/>
            <person name="Vieira F.G."/>
            <person name="Vilella A.J."/>
            <person name="Villasante A."/>
            <person name="Walenz B."/>
            <person name="Wang J."/>
            <person name="Wasserman M."/>
            <person name="Watts T."/>
            <person name="Wilson D."/>
            <person name="Wilson R.K."/>
            <person name="Wing R.A."/>
            <person name="Wolfner M.F."/>
            <person name="Wong A."/>
            <person name="Wong G.K."/>
            <person name="Wu C.I."/>
            <person name="Wu G."/>
            <person name="Yamamoto D."/>
            <person name="Yang H.P."/>
            <person name="Yang S.P."/>
            <person name="Yorke J.A."/>
            <person name="Yoshida K."/>
            <person name="Zdobnov E."/>
            <person name="Zhang P."/>
            <person name="Zhang Y."/>
            <person name="Zimin A.V."/>
            <person name="Baldwin J."/>
            <person name="Abdouelleil A."/>
            <person name="Abdulkadir J."/>
            <person name="Abebe A."/>
            <person name="Abera B."/>
            <person name="Abreu J."/>
            <person name="Acer S.C."/>
            <person name="Aftuck L."/>
            <person name="Alexander A."/>
            <person name="An P."/>
            <person name="Anderson E."/>
            <person name="Anderson S."/>
            <person name="Arachi H."/>
            <person name="Azer M."/>
            <person name="Bachantsang P."/>
            <person name="Barry A."/>
            <person name="Bayul T."/>
            <person name="Berlin A."/>
            <person name="Bessette D."/>
            <person name="Bloom T."/>
            <person name="Blye J."/>
            <person name="Boguslavskiy L."/>
            <person name="Bonnet C."/>
            <person name="Boukhgalter B."/>
            <person name="Bourzgui I."/>
            <person name="Brown A."/>
            <person name="Cahill P."/>
            <person name="Channer S."/>
            <person name="Cheshatsang Y."/>
            <person name="Chuda L."/>
            <person name="Citroen M."/>
            <person name="Collymore A."/>
            <person name="Cooke P."/>
            <person name="Costello M."/>
            <person name="D'Aco K."/>
            <person name="Daza R."/>
            <person name="De Haan G."/>
            <person name="DeGray S."/>
            <person name="DeMaso C."/>
            <person name="Dhargay N."/>
            <person name="Dooley K."/>
            <person name="Dooley E."/>
            <person name="Doricent M."/>
            <person name="Dorje P."/>
            <person name="Dorjee K."/>
            <person name="Dupes A."/>
            <person name="Elong R."/>
            <person name="Falk J."/>
            <person name="Farina A."/>
            <person name="Faro S."/>
            <person name="Ferguson D."/>
            <person name="Fisher S."/>
            <person name="Foley C.D."/>
            <person name="Franke A."/>
            <person name="Friedrich D."/>
            <person name="Gadbois L."/>
            <person name="Gearin G."/>
            <person name="Gearin C.R."/>
            <person name="Giannoukos G."/>
            <person name="Goode T."/>
            <person name="Graham J."/>
            <person name="Grandbois E."/>
            <person name="Grewal S."/>
            <person name="Gyaltsen K."/>
            <person name="Hafez N."/>
            <person name="Hagos B."/>
            <person name="Hall J."/>
            <person name="Henson C."/>
            <person name="Hollinger A."/>
            <person name="Honan T."/>
            <person name="Huard M.D."/>
            <person name="Hughes L."/>
            <person name="Hurhula B."/>
            <person name="Husby M.E."/>
            <person name="Kamat A."/>
            <person name="Kanga B."/>
            <person name="Kashin S."/>
            <person name="Khazanovich D."/>
            <person name="Kisner P."/>
            <person name="Lance K."/>
            <person name="Lara M."/>
            <person name="Lee W."/>
            <person name="Lennon N."/>
            <person name="Letendre F."/>
            <person name="LeVine R."/>
            <person name="Lipovsky A."/>
            <person name="Liu X."/>
            <person name="Liu J."/>
            <person name="Liu S."/>
            <person name="Lokyitsang T."/>
            <person name="Lokyitsang Y."/>
            <person name="Lubonja R."/>
            <person name="Lui A."/>
            <person name="MacDonald P."/>
            <person name="Magnisalis V."/>
            <person name="Maru K."/>
            <person name="Matthews C."/>
            <person name="McCusker W."/>
            <person name="McDonough S."/>
            <person name="Mehta T."/>
            <person name="Meldrim J."/>
            <person name="Meneus L."/>
            <person name="Mihai O."/>
            <person name="Mihalev A."/>
            <person name="Mihova T."/>
            <person name="Mittelman R."/>
            <person name="Mlenga V."/>
            <person name="Montmayeur A."/>
            <person name="Mulrain L."/>
            <person name="Navidi A."/>
            <person name="Naylor J."/>
            <person name="Negash T."/>
            <person name="Nguyen T."/>
            <person name="Nguyen N."/>
            <person name="Nicol R."/>
            <person name="Norbu C."/>
            <person name="Norbu N."/>
            <person name="Novod N."/>
            <person name="O'Neill B."/>
            <person name="Osman S."/>
            <person name="Markiewicz E."/>
            <person name="Oyono O.L."/>
            <person name="Patti C."/>
            <person name="Phunkhang P."/>
            <person name="Pierre F."/>
            <person name="Priest M."/>
            <person name="Raghuraman S."/>
            <person name="Rege F."/>
            <person name="Reyes R."/>
            <person name="Rise C."/>
            <person name="Rogov P."/>
            <person name="Ross K."/>
            <person name="Ryan E."/>
            <person name="Settipalli S."/>
            <person name="Shea T."/>
            <person name="Sherpa N."/>
            <person name="Shi L."/>
            <person name="Shih D."/>
            <person name="Sparrow T."/>
            <person name="Spaulding J."/>
            <person name="Stalker J."/>
            <person name="Stange-Thomann N."/>
            <person name="Stavropoulos S."/>
            <person name="Stone C."/>
            <person name="Strader C."/>
            <person name="Tesfaye S."/>
            <person name="Thomson T."/>
            <person name="Thoulutsang Y."/>
            <person name="Thoulutsang D."/>
            <person name="Topham K."/>
            <person name="Topping I."/>
            <person name="Tsamla T."/>
            <person name="Vassiliev H."/>
            <person name="Vo A."/>
            <person name="Wangchuk T."/>
            <person name="Wangdi T."/>
            <person name="Weiand M."/>
            <person name="Wilkinson J."/>
            <person name="Wilson A."/>
            <person name="Yadav S."/>
            <person name="Young G."/>
            <person name="Yu Q."/>
            <person name="Zembek L."/>
            <person name="Zhong D."/>
            <person name="Zimmer A."/>
            <person name="Zwirko Z."/>
            <person name="Jaffe D.B."/>
            <person name="Alvarez P."/>
            <person name="Brockman W."/>
            <person name="Butler J."/>
            <person name="Chin C."/>
            <person name="Gnerre S."/>
            <person name="Grabherr M."/>
            <person name="Kleber M."/>
            <person name="Mauceli E."/>
            <person name="MacCallum I."/>
        </authorList>
    </citation>
    <scope>NUCLEOTIDE SEQUENCE [LARGE SCALE GENOMIC DNA]</scope>
    <source>
        <strain evidence="20">Tucson 15010-1051.87</strain>
    </source>
</reference>
<dbReference type="FunFam" id="2.10.25.10:FF:000009">
    <property type="entry name" value="Low-density lipoprotein receptor isoform 1"/>
    <property type="match status" value="1"/>
</dbReference>
<evidence type="ECO:0000256" key="1">
    <source>
        <dbReference type="ARBA" id="ARBA00004479"/>
    </source>
</evidence>
<dbReference type="SUPFAM" id="SSF57424">
    <property type="entry name" value="LDL receptor-like module"/>
    <property type="match status" value="13"/>
</dbReference>
<dbReference type="PROSITE" id="PS51120">
    <property type="entry name" value="LDLRB"/>
    <property type="match status" value="3"/>
</dbReference>
<evidence type="ECO:0000313" key="19">
    <source>
        <dbReference type="EMBL" id="EDW65183.2"/>
    </source>
</evidence>
<feature type="disulfide bond" evidence="14">
    <location>
        <begin position="1151"/>
        <end position="1163"/>
    </location>
</feature>
<keyword evidence="11" id="KW-0675">Receptor</keyword>
<evidence type="ECO:0000313" key="20">
    <source>
        <dbReference type="Proteomes" id="UP000008792"/>
    </source>
</evidence>
<dbReference type="Proteomes" id="UP000008792">
    <property type="component" value="Unassembled WGS sequence"/>
</dbReference>
<dbReference type="PANTHER" id="PTHR22722:SF14">
    <property type="entry name" value="MEGALIN, ISOFORM A"/>
    <property type="match status" value="1"/>
</dbReference>
<evidence type="ECO:0000256" key="9">
    <source>
        <dbReference type="ARBA" id="ARBA00023136"/>
    </source>
</evidence>
<dbReference type="InterPro" id="IPR000033">
    <property type="entry name" value="LDLR_classB_rpt"/>
</dbReference>
<feature type="compositionally biased region" description="Low complexity" evidence="16">
    <location>
        <begin position="1877"/>
        <end position="1895"/>
    </location>
</feature>
<evidence type="ECO:0000256" key="12">
    <source>
        <dbReference type="ARBA" id="ARBA00023180"/>
    </source>
</evidence>
<evidence type="ECO:0000256" key="4">
    <source>
        <dbReference type="ARBA" id="ARBA00022583"/>
    </source>
</evidence>
<evidence type="ECO:0000256" key="10">
    <source>
        <dbReference type="ARBA" id="ARBA00023157"/>
    </source>
</evidence>
<feature type="region of interest" description="Disordered" evidence="16">
    <location>
        <begin position="1867"/>
        <end position="1895"/>
    </location>
</feature>
<evidence type="ECO:0000256" key="3">
    <source>
        <dbReference type="ARBA" id="ARBA00022536"/>
    </source>
</evidence>
<dbReference type="Pfam" id="PF00058">
    <property type="entry name" value="Ldl_recept_b"/>
    <property type="match status" value="3"/>
</dbReference>
<dbReference type="PROSITE" id="PS50026">
    <property type="entry name" value="EGF_3"/>
    <property type="match status" value="2"/>
</dbReference>
<dbReference type="GO" id="GO:0005509">
    <property type="term" value="F:calcium ion binding"/>
    <property type="evidence" value="ECO:0007669"/>
    <property type="project" value="InterPro"/>
</dbReference>
<keyword evidence="9 17" id="KW-0472">Membrane</keyword>
<evidence type="ECO:0000256" key="15">
    <source>
        <dbReference type="PROSITE-ProRule" id="PRU00461"/>
    </source>
</evidence>
<evidence type="ECO:0000256" key="13">
    <source>
        <dbReference type="PROSITE-ProRule" id="PRU00076"/>
    </source>
</evidence>
<feature type="transmembrane region" description="Helical" evidence="17">
    <location>
        <begin position="48"/>
        <end position="71"/>
    </location>
</feature>
<dbReference type="SMART" id="SM00181">
    <property type="entry name" value="EGF"/>
    <property type="match status" value="9"/>
</dbReference>
<dbReference type="PROSITE" id="PS01209">
    <property type="entry name" value="LDLRA_1"/>
    <property type="match status" value="6"/>
</dbReference>
<feature type="disulfide bond" evidence="14">
    <location>
        <begin position="1305"/>
        <end position="1320"/>
    </location>
</feature>
<feature type="disulfide bond" evidence="14">
    <location>
        <begin position="175"/>
        <end position="193"/>
    </location>
</feature>
<evidence type="ECO:0000256" key="11">
    <source>
        <dbReference type="ARBA" id="ARBA00023170"/>
    </source>
</evidence>
<evidence type="ECO:0000256" key="14">
    <source>
        <dbReference type="PROSITE-ProRule" id="PRU00124"/>
    </source>
</evidence>
<feature type="disulfide bond" evidence="14">
    <location>
        <begin position="1111"/>
        <end position="1123"/>
    </location>
</feature>
<feature type="disulfide bond" evidence="14">
    <location>
        <begin position="1191"/>
        <end position="1203"/>
    </location>
</feature>
<dbReference type="CDD" id="cd00112">
    <property type="entry name" value="LDLa"/>
    <property type="match status" value="12"/>
</dbReference>
<evidence type="ECO:0000259" key="18">
    <source>
        <dbReference type="PROSITE" id="PS50026"/>
    </source>
</evidence>
<dbReference type="Gene3D" id="2.120.10.30">
    <property type="entry name" value="TolB, C-terminal domain"/>
    <property type="match status" value="3"/>
</dbReference>
<protein>
    <submittedName>
        <fullName evidence="19">Uncharacterized protein, isoform C</fullName>
    </submittedName>
</protein>
<feature type="disulfide bond" evidence="14">
    <location>
        <begin position="229"/>
        <end position="244"/>
    </location>
</feature>
<proteinExistence type="inferred from homology"/>
<evidence type="ECO:0000256" key="5">
    <source>
        <dbReference type="ARBA" id="ARBA00022692"/>
    </source>
</evidence>
<dbReference type="HOGENOM" id="CLU_000085_5_0_1"/>
<dbReference type="SMART" id="SM00135">
    <property type="entry name" value="LY"/>
    <property type="match status" value="9"/>
</dbReference>
<dbReference type="InterPro" id="IPR049883">
    <property type="entry name" value="NOTCH1_EGF-like"/>
</dbReference>
<dbReference type="InterPro" id="IPR002172">
    <property type="entry name" value="LDrepeatLR_classA_rpt"/>
</dbReference>
<gene>
    <name evidence="19" type="primary">Dvir\GJ19044</name>
    <name evidence="19" type="ORF">Dvir_GJ19044</name>
</gene>
<evidence type="ECO:0000256" key="16">
    <source>
        <dbReference type="SAM" id="MobiDB-lite"/>
    </source>
</evidence>
<sequence>MNKNAVNKTTNCCTKSKYQMAAILRDNHVRTQCHVRGRQWSGKNVSRWSWWLLCLCPAVLLLVCGEASAAATGSAHARCDADQFQCRNGVCILQAKMCDGRSDCTDNTDELECDYKMCRQPHWFPCAQPHGACLAAELICNGVDNCPGGEDELQCPHRLVFNFGRRNCSQYEYMCQDHSCIPLDFMCDGKSDCADNSDETAGCKQAATSCTSGHLCSNGRCLHRKQWLCDGVDDCGDGSDESDCENLCQPSMGKFMCRNHGSCLPLSQVCDGQPNCSDGSDESESCRAKPDCSTKQCPPGASCHMMPASGAECFCPDGFRLLKFKDKCEDINECQERDDLCSQRCENTSGGYRCACDAGYELDASNNRTCHALDIGSGKQSALLLYTTQVTVMGMHLKQQTHQRNHVFSVATNLSKVIGVAFDGDHIYWTNIQNEAESIVRARADGSMAEILLTSGLDAPEDLAVDWLTHNIYFSDNIMRHIAVCSNDGLSCVVLVTQDVHQPRSLALWPQRGQMFWTDWGNKPMIARASMDGTRSQPIVADNIHWPNGIALDMHQERIYWVDAKLGSVQTVRPDGSARRTVLDGMLKHPYGLAVFEDQLYWSDWGTKSIHACNKFSGKQHRILARDRIIYAVHVYHPAKQPQVPHPCETARCSHLCLLAEPDAGGYSCACPEGMTLSPDGHRCSQTEKKQRLFIGLRQVLLEIEHTSFGRHVVSASHTLPCRISELAYNSINSTVFIADNMQRAIFEYAPHPSEQRLTMLVSRNLGNISSLAFDHLAHNLYWADMERHVIELLSLRTGHRALVRFFAGDELPIGLSVMPAEGYMFVALKARRHTHIDRVALSGRGAQTHVFEEDLGDDDIKFAVDYETHTMYWSDSDTSRLSFSNYRQTHAQMFRGKFRRPYALALVNQDLFWSELGTPAIYWTHKSNMGPNKRIEIETNPHLGLDGDAATAATYLHLTLPVRIPLTASGRVVASLTPHPCQQANGGCSHVCVSAGQFDRACLCPAGFVYRDAFNRSCTEALDCEFRCRSSGECLTMAHRCNGHQDCADSSDESDCDTIKRVKVKCGLTQFTCHDGERCLDKSKRCDGHKDCDDNSDELHCAQFDKTKLCHAHQLACDNGKCVDYTLVCDGKNDCGDNSDELRCKEAASCDRGMFQCSSGSCIASSWECDGRIDCSDASDEHDKCGQRQCPAQMHRCLLGQCLDAQLVCDGHNDCGDLSDELNCEQRKGAAATGAAVNISCGTLTTPMYQCASNMQLCLDMEVRCNGSAECPRGEDEADCGELCSIYEFQCRDSKQCIRQEFRCDKERDCADGSDEEHCEQYANGNETSTHLAGESVSARRACKPHLFDCHDGECVDMSHVCNGFADCTNGNDEGPQCTSACSKPLCQHRCQATPAGAVCTCLDGYRLASDQRSCVDIDECAVPAEQQPCAQLCENTPGSYQCQCHADFMLSQDRSSCKSIQSGAPLLFTSYNEVRNLSAHPVTLSVAWSANDTAISGFDVDMRRQLGYFSSEEQNIIYRVNLRDRSQMTALALRSPSKMAVEWTTGNVYVISGRTPQQISVCNFEAKMCGSILQMLSRFSLKALAVDAHKARLFYVAIRSESFGQPITQLHMARLDGSRRELLLRKQRSYVTAIATDPHQQLLYFVDLHSHTLEMISYKGRGSGKQREAHVLLQKSNALLQPTGLSIYENQAHIVNMGAKEAVSCQLYGQRTCKAINLNVLNAQDIIVAGWSRQPAATKNPCQHAHCAGMCVLGDYGYECMCGDAVVPETQQCPHGSTNELDINSLLSSEQRSDGSGDGGGGGGSRVVWLLAILLLIGVVGTGIGYMFYQWRQRGHRDLNINLHFQNPLATLAGKSIQEIGNEVDLAGEGGGGTSSTSTSTSTSINSSTGTTAASFTAGRETLHFGVPKILQRLLQQRQTSNSELVTEVPLENTRQSSEIQSLVNGRRGCGMPNVLVSGPGDDAASAGHYGGDYASDDVHARLVP</sequence>
<evidence type="ECO:0000256" key="6">
    <source>
        <dbReference type="ARBA" id="ARBA00022729"/>
    </source>
</evidence>
<comment type="similarity">
    <text evidence="2">Belongs to the LDLR family.</text>
</comment>
<keyword evidence="8 17" id="KW-1133">Transmembrane helix</keyword>
<dbReference type="FunFam" id="2.10.25.10:FF:000240">
    <property type="entry name" value="Vitamin K-dependent protein S"/>
    <property type="match status" value="1"/>
</dbReference>
<dbReference type="SUPFAM" id="SSF63825">
    <property type="entry name" value="YWTD domain"/>
    <property type="match status" value="3"/>
</dbReference>
<dbReference type="InterPro" id="IPR051221">
    <property type="entry name" value="LDLR-related"/>
</dbReference>
<dbReference type="InterPro" id="IPR018097">
    <property type="entry name" value="EGF_Ca-bd_CS"/>
</dbReference>
<dbReference type="InterPro" id="IPR036055">
    <property type="entry name" value="LDL_receptor-like_sf"/>
</dbReference>
<dbReference type="InterPro" id="IPR001881">
    <property type="entry name" value="EGF-like_Ca-bd_dom"/>
</dbReference>
<dbReference type="FunFam" id="4.10.400.10:FF:000024">
    <property type="entry name" value="Low-density lipoprotein RecePtor related"/>
    <property type="match status" value="1"/>
</dbReference>
<dbReference type="SUPFAM" id="SSF57196">
    <property type="entry name" value="EGF/Laminin"/>
    <property type="match status" value="5"/>
</dbReference>
<dbReference type="PANTHER" id="PTHR22722">
    <property type="entry name" value="LOW-DENSITY LIPOPROTEIN RECEPTOR-RELATED PROTEIN 2-RELATED"/>
    <property type="match status" value="1"/>
</dbReference>
<name>B4M308_DROVI</name>
<feature type="transmembrane region" description="Helical" evidence="17">
    <location>
        <begin position="1809"/>
        <end position="1831"/>
    </location>
</feature>
<dbReference type="FunFam" id="4.10.400.10:FF:000065">
    <property type="entry name" value="Transmembrane protease serine 7"/>
    <property type="match status" value="2"/>
</dbReference>